<evidence type="ECO:0000313" key="2">
    <source>
        <dbReference type="Proteomes" id="UP000019276"/>
    </source>
</evidence>
<reference evidence="1 2" key="1">
    <citation type="journal article" date="2014" name="Genome Announc.">
        <title>Draft Genome Sequence of the Agar-Degrading Bacterium Catenovulum sp. Strain DS-2, Isolated from Intestines of Haliotis diversicolor.</title>
        <authorList>
            <person name="Shan D."/>
            <person name="Li X."/>
            <person name="Gu Z."/>
            <person name="Wei G."/>
            <person name="Gao Z."/>
            <person name="Shao Z."/>
        </authorList>
    </citation>
    <scope>NUCLEOTIDE SEQUENCE [LARGE SCALE GENOMIC DNA]</scope>
    <source>
        <strain evidence="1 2">DS-2</strain>
    </source>
</reference>
<dbReference type="STRING" id="1328313.DS2_09337"/>
<dbReference type="AlphaFoldDB" id="W7QQH8"/>
<comment type="caution">
    <text evidence="1">The sequence shown here is derived from an EMBL/GenBank/DDBJ whole genome shotgun (WGS) entry which is preliminary data.</text>
</comment>
<dbReference type="RefSeq" id="WP_035014482.1">
    <property type="nucleotide sequence ID" value="NZ_ARZY01000015.1"/>
</dbReference>
<name>W7QQH8_9ALTE</name>
<dbReference type="EMBL" id="ARZY01000015">
    <property type="protein sequence ID" value="EWH10138.1"/>
    <property type="molecule type" value="Genomic_DNA"/>
</dbReference>
<protein>
    <submittedName>
        <fullName evidence="1">Uncharacterized protein</fullName>
    </submittedName>
</protein>
<gene>
    <name evidence="1" type="ORF">DS2_09337</name>
</gene>
<dbReference type="OrthoDB" id="6384117at2"/>
<proteinExistence type="predicted"/>
<accession>W7QQH8</accession>
<sequence length="237" mass="28003">MPRLNTLIFIAVFLAISYKIIEPMLFEETKEKEKKDKQEQPIQQSTTVKVDPKLMYIQERLSEDMPKLYSWQRLLHLNDASQREPFQRYADEWLDVNPQQLFKYAFKGNKKVVDGSIQQKLLFRIVKVYPDHYMQLLGELLPAGYVEQLDIHLALGLYQLNTGPATRNLLELANFQQLPNEVADEFIGKIFNQDYLAAKAWFEQTPKFNQVEVYLDYVDERTRQYQKSQQQSQTVSQ</sequence>
<dbReference type="Proteomes" id="UP000019276">
    <property type="component" value="Unassembled WGS sequence"/>
</dbReference>
<dbReference type="eggNOG" id="ENOG502ZUXS">
    <property type="taxonomic scope" value="Bacteria"/>
</dbReference>
<keyword evidence="2" id="KW-1185">Reference proteome</keyword>
<evidence type="ECO:0000313" key="1">
    <source>
        <dbReference type="EMBL" id="EWH10138.1"/>
    </source>
</evidence>
<organism evidence="1 2">
    <name type="scientific">Catenovulum agarivorans DS-2</name>
    <dbReference type="NCBI Taxonomy" id="1328313"/>
    <lineage>
        <taxon>Bacteria</taxon>
        <taxon>Pseudomonadati</taxon>
        <taxon>Pseudomonadota</taxon>
        <taxon>Gammaproteobacteria</taxon>
        <taxon>Alteromonadales</taxon>
        <taxon>Alteromonadaceae</taxon>
        <taxon>Catenovulum</taxon>
    </lineage>
</organism>